<reference evidence="2" key="1">
    <citation type="submission" date="2022-11" db="UniProtKB">
        <authorList>
            <consortium name="WormBaseParasite"/>
        </authorList>
    </citation>
    <scope>IDENTIFICATION</scope>
</reference>
<sequence length="59" mass="6590">MNPLSPSHVIRAPSCSITAIANPSAGLDKNKALSWETTSCIKDIRRELLHHRWHDSVNL</sequence>
<evidence type="ECO:0000313" key="2">
    <source>
        <dbReference type="WBParaSite" id="nRc.2.0.1.t12751-RA"/>
    </source>
</evidence>
<protein>
    <submittedName>
        <fullName evidence="2">Uncharacterized protein</fullName>
    </submittedName>
</protein>
<proteinExistence type="predicted"/>
<dbReference type="Proteomes" id="UP000887565">
    <property type="component" value="Unplaced"/>
</dbReference>
<dbReference type="WBParaSite" id="nRc.2.0.1.t12751-RA">
    <property type="protein sequence ID" value="nRc.2.0.1.t12751-RA"/>
    <property type="gene ID" value="nRc.2.0.1.g12751"/>
</dbReference>
<evidence type="ECO:0000313" key="1">
    <source>
        <dbReference type="Proteomes" id="UP000887565"/>
    </source>
</evidence>
<accession>A0A915IEY3</accession>
<name>A0A915IEY3_ROMCU</name>
<organism evidence="1 2">
    <name type="scientific">Romanomermis culicivorax</name>
    <name type="common">Nematode worm</name>
    <dbReference type="NCBI Taxonomy" id="13658"/>
    <lineage>
        <taxon>Eukaryota</taxon>
        <taxon>Metazoa</taxon>
        <taxon>Ecdysozoa</taxon>
        <taxon>Nematoda</taxon>
        <taxon>Enoplea</taxon>
        <taxon>Dorylaimia</taxon>
        <taxon>Mermithida</taxon>
        <taxon>Mermithoidea</taxon>
        <taxon>Mermithidae</taxon>
        <taxon>Romanomermis</taxon>
    </lineage>
</organism>
<keyword evidence="1" id="KW-1185">Reference proteome</keyword>
<dbReference type="AlphaFoldDB" id="A0A915IEY3"/>